<dbReference type="SUPFAM" id="SSF49764">
    <property type="entry name" value="HSP20-like chaperones"/>
    <property type="match status" value="2"/>
</dbReference>
<protein>
    <submittedName>
        <fullName evidence="5">HSP20-like chaperones superfamily protein</fullName>
    </submittedName>
</protein>
<dbReference type="Proteomes" id="UP000245207">
    <property type="component" value="Unassembled WGS sequence"/>
</dbReference>
<proteinExistence type="inferred from homology"/>
<evidence type="ECO:0000313" key="5">
    <source>
        <dbReference type="EMBL" id="PWA96238.1"/>
    </source>
</evidence>
<name>A0A2U1QE17_ARTAN</name>
<organism evidence="5 6">
    <name type="scientific">Artemisia annua</name>
    <name type="common">Sweet wormwood</name>
    <dbReference type="NCBI Taxonomy" id="35608"/>
    <lineage>
        <taxon>Eukaryota</taxon>
        <taxon>Viridiplantae</taxon>
        <taxon>Streptophyta</taxon>
        <taxon>Embryophyta</taxon>
        <taxon>Tracheophyta</taxon>
        <taxon>Spermatophyta</taxon>
        <taxon>Magnoliopsida</taxon>
        <taxon>eudicotyledons</taxon>
        <taxon>Gunneridae</taxon>
        <taxon>Pentapetalae</taxon>
        <taxon>asterids</taxon>
        <taxon>campanulids</taxon>
        <taxon>Asterales</taxon>
        <taxon>Asteraceae</taxon>
        <taxon>Asteroideae</taxon>
        <taxon>Anthemideae</taxon>
        <taxon>Artemisiinae</taxon>
        <taxon>Artemisia</taxon>
    </lineage>
</organism>
<keyword evidence="1" id="KW-0346">Stress response</keyword>
<dbReference type="InterPro" id="IPR002068">
    <property type="entry name" value="A-crystallin/Hsp20_dom"/>
</dbReference>
<gene>
    <name evidence="5" type="ORF">CTI12_AA042160</name>
</gene>
<dbReference type="Pfam" id="PF00011">
    <property type="entry name" value="HSP20"/>
    <property type="match status" value="2"/>
</dbReference>
<evidence type="ECO:0000259" key="4">
    <source>
        <dbReference type="PROSITE" id="PS01031"/>
    </source>
</evidence>
<comment type="similarity">
    <text evidence="2 3">Belongs to the small heat shock protein (HSP20) family.</text>
</comment>
<sequence>MSMGSIDIGGLVSHLLDVPDTTIGKVIFPSKESRNVESKGGNIPVDIVDTPKEYVLYMDVPGLSKSDIQVTVEEENLLVVKSNGKRKRDEKDEEEEGCKYLRLERRPKKNLMRKFHTLSTSMSMGSIDIGGLVSHLLDVPDTTIGKVIFPSNGTHHESRNVESKGGNIPVDIVDTPKEYVLYMDVPGLSKSDIQVTVEEENLLVVKSNGKRKRDEKDEEEEGCKYLRLERRPKKNLVRKFRLPENCNMSAISAKCENGVLKVVVQKLPPPPKSKTVQVAVSCCFCTVNLQIYSHQEGYHNSQGPPNLDQITVPVLRVFVRVTASAQ</sequence>
<feature type="domain" description="SHSP" evidence="4">
    <location>
        <begin position="36"/>
        <end position="150"/>
    </location>
</feature>
<dbReference type="STRING" id="35608.A0A2U1QE17"/>
<evidence type="ECO:0000256" key="2">
    <source>
        <dbReference type="PROSITE-ProRule" id="PRU00285"/>
    </source>
</evidence>
<feature type="domain" description="SHSP" evidence="4">
    <location>
        <begin position="161"/>
        <end position="281"/>
    </location>
</feature>
<comment type="caution">
    <text evidence="5">The sequence shown here is derived from an EMBL/GenBank/DDBJ whole genome shotgun (WGS) entry which is preliminary data.</text>
</comment>
<keyword evidence="6" id="KW-1185">Reference proteome</keyword>
<evidence type="ECO:0000313" key="6">
    <source>
        <dbReference type="Proteomes" id="UP000245207"/>
    </source>
</evidence>
<dbReference type="InterPro" id="IPR031107">
    <property type="entry name" value="Small_HSP"/>
</dbReference>
<dbReference type="CDD" id="cd06464">
    <property type="entry name" value="ACD_sHsps-like"/>
    <property type="match status" value="2"/>
</dbReference>
<dbReference type="OrthoDB" id="1431247at2759"/>
<dbReference type="AlphaFoldDB" id="A0A2U1QE17"/>
<accession>A0A2U1QE17</accession>
<dbReference type="PANTHER" id="PTHR11527">
    <property type="entry name" value="HEAT-SHOCK PROTEIN 20 FAMILY MEMBER"/>
    <property type="match status" value="1"/>
</dbReference>
<dbReference type="InterPro" id="IPR008978">
    <property type="entry name" value="HSP20-like_chaperone"/>
</dbReference>
<dbReference type="EMBL" id="PKPP01000189">
    <property type="protein sequence ID" value="PWA96238.1"/>
    <property type="molecule type" value="Genomic_DNA"/>
</dbReference>
<evidence type="ECO:0000256" key="1">
    <source>
        <dbReference type="ARBA" id="ARBA00023016"/>
    </source>
</evidence>
<dbReference type="Gene3D" id="2.60.40.790">
    <property type="match status" value="2"/>
</dbReference>
<evidence type="ECO:0000256" key="3">
    <source>
        <dbReference type="RuleBase" id="RU003616"/>
    </source>
</evidence>
<reference evidence="5 6" key="1">
    <citation type="journal article" date="2018" name="Mol. Plant">
        <title>The genome of Artemisia annua provides insight into the evolution of Asteraceae family and artemisinin biosynthesis.</title>
        <authorList>
            <person name="Shen Q."/>
            <person name="Zhang L."/>
            <person name="Liao Z."/>
            <person name="Wang S."/>
            <person name="Yan T."/>
            <person name="Shi P."/>
            <person name="Liu M."/>
            <person name="Fu X."/>
            <person name="Pan Q."/>
            <person name="Wang Y."/>
            <person name="Lv Z."/>
            <person name="Lu X."/>
            <person name="Zhang F."/>
            <person name="Jiang W."/>
            <person name="Ma Y."/>
            <person name="Chen M."/>
            <person name="Hao X."/>
            <person name="Li L."/>
            <person name="Tang Y."/>
            <person name="Lv G."/>
            <person name="Zhou Y."/>
            <person name="Sun X."/>
            <person name="Brodelius P.E."/>
            <person name="Rose J.K.C."/>
            <person name="Tang K."/>
        </authorList>
    </citation>
    <scope>NUCLEOTIDE SEQUENCE [LARGE SCALE GENOMIC DNA]</scope>
    <source>
        <strain evidence="6">cv. Huhao1</strain>
        <tissue evidence="5">Leaf</tissue>
    </source>
</reference>
<dbReference type="PROSITE" id="PS01031">
    <property type="entry name" value="SHSP"/>
    <property type="match status" value="2"/>
</dbReference>